<name>A0A8K0P3U1_LADFU</name>
<evidence type="ECO:0000256" key="6">
    <source>
        <dbReference type="ARBA" id="ARBA00023180"/>
    </source>
</evidence>
<dbReference type="GO" id="GO:0031902">
    <property type="term" value="C:late endosome membrane"/>
    <property type="evidence" value="ECO:0007669"/>
    <property type="project" value="TreeGrafter"/>
</dbReference>
<evidence type="ECO:0000256" key="8">
    <source>
        <dbReference type="SAM" id="SignalP"/>
    </source>
</evidence>
<dbReference type="PANTHER" id="PTHR11506:SF35">
    <property type="entry name" value="LYSOSOME-ASSOCIATED MEMBRANE GLYCOPROTEIN 5"/>
    <property type="match status" value="1"/>
</dbReference>
<keyword evidence="4 7" id="KW-1133">Transmembrane helix</keyword>
<dbReference type="GO" id="GO:0072594">
    <property type="term" value="P:establishment of protein localization to organelle"/>
    <property type="evidence" value="ECO:0007669"/>
    <property type="project" value="TreeGrafter"/>
</dbReference>
<evidence type="ECO:0000256" key="7">
    <source>
        <dbReference type="SAM" id="Phobius"/>
    </source>
</evidence>
<organism evidence="9 10">
    <name type="scientific">Ladona fulva</name>
    <name type="common">Scarce chaser dragonfly</name>
    <name type="synonym">Libellula fulva</name>
    <dbReference type="NCBI Taxonomy" id="123851"/>
    <lineage>
        <taxon>Eukaryota</taxon>
        <taxon>Metazoa</taxon>
        <taxon>Ecdysozoa</taxon>
        <taxon>Arthropoda</taxon>
        <taxon>Hexapoda</taxon>
        <taxon>Insecta</taxon>
        <taxon>Pterygota</taxon>
        <taxon>Palaeoptera</taxon>
        <taxon>Odonata</taxon>
        <taxon>Epiprocta</taxon>
        <taxon>Anisoptera</taxon>
        <taxon>Libelluloidea</taxon>
        <taxon>Libellulidae</taxon>
        <taxon>Ladona</taxon>
    </lineage>
</organism>
<comment type="subcellular location">
    <subcellularLocation>
        <location evidence="1">Cell membrane</location>
        <topology evidence="1">Single-pass type I membrane protein</topology>
    </subcellularLocation>
</comment>
<dbReference type="Proteomes" id="UP000792457">
    <property type="component" value="Unassembled WGS sequence"/>
</dbReference>
<gene>
    <name evidence="9" type="ORF">J437_LFUL012446</name>
</gene>
<dbReference type="AlphaFoldDB" id="A0A8K0P3U1"/>
<dbReference type="GO" id="GO:0005765">
    <property type="term" value="C:lysosomal membrane"/>
    <property type="evidence" value="ECO:0007669"/>
    <property type="project" value="TreeGrafter"/>
</dbReference>
<sequence>MGTRSGYLSAVFLVCSLYVFQCEGMPTTGPKTAGDENQIETSYSIYILHHEGSDKPCLAAKMASHAKVSYRDIDNEERYASVHLPNNATVRGSCVEPRWMEISWLDHNGLHKSLKFSYDEKRTLRQQTEDSYVAGGILIEKVEFKTLIDEYVFPGTLKSGESLTATSENLEIFQSASNCGNHTVDLHSAMGPMSLSLTDVQFKEDISEFSDDEKCDGPTGVDTVAIAVGCFLAAIILSAVVSYAFGQWWRSRAEQRN</sequence>
<feature type="signal peptide" evidence="8">
    <location>
        <begin position="1"/>
        <end position="24"/>
    </location>
</feature>
<keyword evidence="3 8" id="KW-0732">Signal</keyword>
<dbReference type="PANTHER" id="PTHR11506">
    <property type="entry name" value="LYSOSOME-ASSOCIATED MEMBRANE GLYCOPROTEIN"/>
    <property type="match status" value="1"/>
</dbReference>
<keyword evidence="2 7" id="KW-0812">Transmembrane</keyword>
<dbReference type="EMBL" id="KZ308592">
    <property type="protein sequence ID" value="KAG8232087.1"/>
    <property type="molecule type" value="Genomic_DNA"/>
</dbReference>
<dbReference type="OrthoDB" id="6232933at2759"/>
<reference evidence="9" key="1">
    <citation type="submission" date="2013-04" db="EMBL/GenBank/DDBJ databases">
        <authorList>
            <person name="Qu J."/>
            <person name="Murali S.C."/>
            <person name="Bandaranaike D."/>
            <person name="Bellair M."/>
            <person name="Blankenburg K."/>
            <person name="Chao H."/>
            <person name="Dinh H."/>
            <person name="Doddapaneni H."/>
            <person name="Downs B."/>
            <person name="Dugan-Rocha S."/>
            <person name="Elkadiri S."/>
            <person name="Gnanaolivu R.D."/>
            <person name="Hernandez B."/>
            <person name="Javaid M."/>
            <person name="Jayaseelan J.C."/>
            <person name="Lee S."/>
            <person name="Li M."/>
            <person name="Ming W."/>
            <person name="Munidasa M."/>
            <person name="Muniz J."/>
            <person name="Nguyen L."/>
            <person name="Ongeri F."/>
            <person name="Osuji N."/>
            <person name="Pu L.-L."/>
            <person name="Puazo M."/>
            <person name="Qu C."/>
            <person name="Quiroz J."/>
            <person name="Raj R."/>
            <person name="Weissenberger G."/>
            <person name="Xin Y."/>
            <person name="Zou X."/>
            <person name="Han Y."/>
            <person name="Richards S."/>
            <person name="Worley K."/>
            <person name="Muzny D."/>
            <person name="Gibbs R."/>
        </authorList>
    </citation>
    <scope>NUCLEOTIDE SEQUENCE</scope>
    <source>
        <strain evidence="9">Sampled in the wild</strain>
    </source>
</reference>
<feature type="transmembrane region" description="Helical" evidence="7">
    <location>
        <begin position="224"/>
        <end position="246"/>
    </location>
</feature>
<proteinExistence type="predicted"/>
<evidence type="ECO:0000256" key="2">
    <source>
        <dbReference type="ARBA" id="ARBA00022692"/>
    </source>
</evidence>
<dbReference type="GO" id="GO:0005886">
    <property type="term" value="C:plasma membrane"/>
    <property type="evidence" value="ECO:0007669"/>
    <property type="project" value="TreeGrafter"/>
</dbReference>
<evidence type="ECO:0000313" key="9">
    <source>
        <dbReference type="EMBL" id="KAG8232087.1"/>
    </source>
</evidence>
<keyword evidence="10" id="KW-1185">Reference proteome</keyword>
<keyword evidence="6" id="KW-0325">Glycoprotein</keyword>
<reference evidence="9" key="2">
    <citation type="submission" date="2017-10" db="EMBL/GenBank/DDBJ databases">
        <title>Ladona fulva Genome sequencing and assembly.</title>
        <authorList>
            <person name="Murali S."/>
            <person name="Richards S."/>
            <person name="Bandaranaike D."/>
            <person name="Bellair M."/>
            <person name="Blankenburg K."/>
            <person name="Chao H."/>
            <person name="Dinh H."/>
            <person name="Doddapaneni H."/>
            <person name="Dugan-Rocha S."/>
            <person name="Elkadiri S."/>
            <person name="Gnanaolivu R."/>
            <person name="Hernandez B."/>
            <person name="Skinner E."/>
            <person name="Javaid M."/>
            <person name="Lee S."/>
            <person name="Li M."/>
            <person name="Ming W."/>
            <person name="Munidasa M."/>
            <person name="Muniz J."/>
            <person name="Nguyen L."/>
            <person name="Hughes D."/>
            <person name="Osuji N."/>
            <person name="Pu L.-L."/>
            <person name="Puazo M."/>
            <person name="Qu C."/>
            <person name="Quiroz J."/>
            <person name="Raj R."/>
            <person name="Weissenberger G."/>
            <person name="Xin Y."/>
            <person name="Zou X."/>
            <person name="Han Y."/>
            <person name="Worley K."/>
            <person name="Muzny D."/>
            <person name="Gibbs R."/>
        </authorList>
    </citation>
    <scope>NUCLEOTIDE SEQUENCE</scope>
    <source>
        <strain evidence="9">Sampled in the wild</strain>
    </source>
</reference>
<comment type="caution">
    <text evidence="9">The sequence shown here is derived from an EMBL/GenBank/DDBJ whole genome shotgun (WGS) entry which is preliminary data.</text>
</comment>
<evidence type="ECO:0000256" key="3">
    <source>
        <dbReference type="ARBA" id="ARBA00022729"/>
    </source>
</evidence>
<evidence type="ECO:0000256" key="5">
    <source>
        <dbReference type="ARBA" id="ARBA00023136"/>
    </source>
</evidence>
<keyword evidence="5 7" id="KW-0472">Membrane</keyword>
<evidence type="ECO:0000256" key="4">
    <source>
        <dbReference type="ARBA" id="ARBA00022989"/>
    </source>
</evidence>
<evidence type="ECO:0000313" key="10">
    <source>
        <dbReference type="Proteomes" id="UP000792457"/>
    </source>
</evidence>
<dbReference type="InterPro" id="IPR002000">
    <property type="entry name" value="Lysosome-assoc_membr_glycop"/>
</dbReference>
<accession>A0A8K0P3U1</accession>
<dbReference type="Gene3D" id="2.40.160.110">
    <property type="match status" value="1"/>
</dbReference>
<protein>
    <submittedName>
        <fullName evidence="9">Uncharacterized protein</fullName>
    </submittedName>
</protein>
<evidence type="ECO:0000256" key="1">
    <source>
        <dbReference type="ARBA" id="ARBA00004251"/>
    </source>
</evidence>
<feature type="chain" id="PRO_5035424279" evidence="8">
    <location>
        <begin position="25"/>
        <end position="257"/>
    </location>
</feature>